<dbReference type="InterPro" id="IPR041682">
    <property type="entry name" value="AAA_14"/>
</dbReference>
<evidence type="ECO:0000313" key="3">
    <source>
        <dbReference type="EMBL" id="MDP9828454.1"/>
    </source>
</evidence>
<reference evidence="3 4" key="1">
    <citation type="submission" date="2023-07" db="EMBL/GenBank/DDBJ databases">
        <title>Sequencing the genomes of 1000 actinobacteria strains.</title>
        <authorList>
            <person name="Klenk H.-P."/>
        </authorList>
    </citation>
    <scope>NUCLEOTIDE SEQUENCE [LARGE SCALE GENOMIC DNA]</scope>
    <source>
        <strain evidence="3 4">DSM 44388</strain>
    </source>
</reference>
<name>A0ABT9P6X6_9ACTN</name>
<feature type="domain" description="DUF4143" evidence="2">
    <location>
        <begin position="206"/>
        <end position="382"/>
    </location>
</feature>
<feature type="domain" description="AAA" evidence="1">
    <location>
        <begin position="32"/>
        <end position="139"/>
    </location>
</feature>
<dbReference type="PANTHER" id="PTHR43566:SF2">
    <property type="entry name" value="DUF4143 DOMAIN-CONTAINING PROTEIN"/>
    <property type="match status" value="1"/>
</dbReference>
<dbReference type="InterPro" id="IPR025420">
    <property type="entry name" value="DUF4143"/>
</dbReference>
<gene>
    <name evidence="3" type="ORF">J2S57_004203</name>
</gene>
<evidence type="ECO:0000313" key="4">
    <source>
        <dbReference type="Proteomes" id="UP001235712"/>
    </source>
</evidence>
<sequence>MGGEVESTHDFRSGYVRRVVDDLLDELLPSLPAILLDGPKAVGKTATALQRAETVWRLSRPAQASVVNADPQVALDGPAPVLLDEYQRVPSVFDAVRDAVDEDAEPGRFLLTGSAPPPGSHSGAGRITTVRMRPLTLPERGVSAPSVSLSSLFEGTFDAPVAGASVLGLKDYADLILRSGFPGLQHLPARALQIQLDGYVERIVDRDMSEGGHNVRRPATLMAWLRAYAAAASTTTNWDKIRDATSGGSASKPARSTTLPYIDTLTRLRILDEVPPWIPSRNHLKRLTQAPKHHLVDPALAARLVGATRASLLRGAGQAFTPEDGTYLGQLFESLATMSVRVFAEVVPASVSHLRLDSGRREVDLIVERDLDRAVVAFEVKLAGDIGYEDVKHLLWLREELGEQLVDAVVLTTGPAAYRRPDGIAVVPLGLLGP</sequence>
<dbReference type="Pfam" id="PF13635">
    <property type="entry name" value="DUF4143"/>
    <property type="match status" value="1"/>
</dbReference>
<comment type="caution">
    <text evidence="3">The sequence shown here is derived from an EMBL/GenBank/DDBJ whole genome shotgun (WGS) entry which is preliminary data.</text>
</comment>
<dbReference type="Proteomes" id="UP001235712">
    <property type="component" value="Unassembled WGS sequence"/>
</dbReference>
<proteinExistence type="predicted"/>
<dbReference type="EMBL" id="JAUSQZ010000001">
    <property type="protein sequence ID" value="MDP9828454.1"/>
    <property type="molecule type" value="Genomic_DNA"/>
</dbReference>
<dbReference type="Pfam" id="PF13173">
    <property type="entry name" value="AAA_14"/>
    <property type="match status" value="1"/>
</dbReference>
<dbReference type="RefSeq" id="WP_307245651.1">
    <property type="nucleotide sequence ID" value="NZ_JAUSQZ010000001.1"/>
</dbReference>
<evidence type="ECO:0000259" key="1">
    <source>
        <dbReference type="Pfam" id="PF13173"/>
    </source>
</evidence>
<evidence type="ECO:0000259" key="2">
    <source>
        <dbReference type="Pfam" id="PF13635"/>
    </source>
</evidence>
<keyword evidence="4" id="KW-1185">Reference proteome</keyword>
<protein>
    <submittedName>
        <fullName evidence="3">AAA+ superfamily ATPase</fullName>
    </submittedName>
</protein>
<organism evidence="3 4">
    <name type="scientific">Kineosporia succinea</name>
    <dbReference type="NCBI Taxonomy" id="84632"/>
    <lineage>
        <taxon>Bacteria</taxon>
        <taxon>Bacillati</taxon>
        <taxon>Actinomycetota</taxon>
        <taxon>Actinomycetes</taxon>
        <taxon>Kineosporiales</taxon>
        <taxon>Kineosporiaceae</taxon>
        <taxon>Kineosporia</taxon>
    </lineage>
</organism>
<accession>A0ABT9P6X6</accession>
<dbReference type="PANTHER" id="PTHR43566">
    <property type="entry name" value="CONSERVED PROTEIN"/>
    <property type="match status" value="1"/>
</dbReference>